<feature type="compositionally biased region" description="Polar residues" evidence="9">
    <location>
        <begin position="131"/>
        <end position="143"/>
    </location>
</feature>
<comment type="similarity">
    <text evidence="3">Belongs to the GORAB family.</text>
</comment>
<feature type="coiled-coil region" evidence="8">
    <location>
        <begin position="165"/>
        <end position="192"/>
    </location>
</feature>
<dbReference type="GO" id="GO:1905515">
    <property type="term" value="P:non-motile cilium assembly"/>
    <property type="evidence" value="ECO:0007669"/>
    <property type="project" value="TreeGrafter"/>
</dbReference>
<evidence type="ECO:0000256" key="1">
    <source>
        <dbReference type="ARBA" id="ARBA00004496"/>
    </source>
</evidence>
<feature type="region of interest" description="Disordered" evidence="9">
    <location>
        <begin position="1"/>
        <end position="147"/>
    </location>
</feature>
<dbReference type="InterPro" id="IPR007033">
    <property type="entry name" value="GORAB"/>
</dbReference>
<organism evidence="10 11">
    <name type="scientific">Ridgeia piscesae</name>
    <name type="common">Tubeworm</name>
    <dbReference type="NCBI Taxonomy" id="27915"/>
    <lineage>
        <taxon>Eukaryota</taxon>
        <taxon>Metazoa</taxon>
        <taxon>Spiralia</taxon>
        <taxon>Lophotrochozoa</taxon>
        <taxon>Annelida</taxon>
        <taxon>Polychaeta</taxon>
        <taxon>Sedentaria</taxon>
        <taxon>Canalipalpata</taxon>
        <taxon>Sabellida</taxon>
        <taxon>Siboglinidae</taxon>
        <taxon>Ridgeia</taxon>
    </lineage>
</organism>
<accession>A0AAD9P6J7</accession>
<feature type="coiled-coil region" evidence="8">
    <location>
        <begin position="219"/>
        <end position="300"/>
    </location>
</feature>
<name>A0AAD9P6J7_RIDPI</name>
<evidence type="ECO:0000256" key="5">
    <source>
        <dbReference type="ARBA" id="ARBA00022490"/>
    </source>
</evidence>
<dbReference type="PANTHER" id="PTHR21470">
    <property type="entry name" value="RAB6-INTERACTING PROTEIN GORAB"/>
    <property type="match status" value="1"/>
</dbReference>
<dbReference type="GO" id="GO:0005794">
    <property type="term" value="C:Golgi apparatus"/>
    <property type="evidence" value="ECO:0007669"/>
    <property type="project" value="UniProtKB-SubCell"/>
</dbReference>
<proteinExistence type="inferred from homology"/>
<feature type="compositionally biased region" description="Basic and acidic residues" evidence="9">
    <location>
        <begin position="107"/>
        <end position="130"/>
    </location>
</feature>
<keyword evidence="6" id="KW-0333">Golgi apparatus</keyword>
<evidence type="ECO:0000256" key="2">
    <source>
        <dbReference type="ARBA" id="ARBA00004555"/>
    </source>
</evidence>
<evidence type="ECO:0000256" key="3">
    <source>
        <dbReference type="ARBA" id="ARBA00005599"/>
    </source>
</evidence>
<comment type="subcellular location">
    <subcellularLocation>
        <location evidence="1">Cytoplasm</location>
    </subcellularLocation>
    <subcellularLocation>
        <location evidence="2">Golgi apparatus</location>
    </subcellularLocation>
</comment>
<dbReference type="PANTHER" id="PTHR21470:SF2">
    <property type="entry name" value="RAB6-INTERACTING GOLGIN"/>
    <property type="match status" value="1"/>
</dbReference>
<dbReference type="Proteomes" id="UP001209878">
    <property type="component" value="Unassembled WGS sequence"/>
</dbReference>
<protein>
    <recommendedName>
        <fullName evidence="4">RAB6-interacting golgin</fullName>
    </recommendedName>
</protein>
<evidence type="ECO:0000313" key="11">
    <source>
        <dbReference type="Proteomes" id="UP001209878"/>
    </source>
</evidence>
<dbReference type="AlphaFoldDB" id="A0AAD9P6J7"/>
<evidence type="ECO:0000256" key="4">
    <source>
        <dbReference type="ARBA" id="ARBA00014130"/>
    </source>
</evidence>
<keyword evidence="5" id="KW-0963">Cytoplasm</keyword>
<feature type="compositionally biased region" description="Low complexity" evidence="9">
    <location>
        <begin position="68"/>
        <end position="78"/>
    </location>
</feature>
<evidence type="ECO:0000256" key="7">
    <source>
        <dbReference type="ARBA" id="ARBA00023054"/>
    </source>
</evidence>
<comment type="caution">
    <text evidence="10">The sequence shown here is derived from an EMBL/GenBank/DDBJ whole genome shotgun (WGS) entry which is preliminary data.</text>
</comment>
<evidence type="ECO:0000256" key="9">
    <source>
        <dbReference type="SAM" id="MobiDB-lite"/>
    </source>
</evidence>
<evidence type="ECO:0000256" key="8">
    <source>
        <dbReference type="SAM" id="Coils"/>
    </source>
</evidence>
<dbReference type="EMBL" id="JAODUO010000114">
    <property type="protein sequence ID" value="KAK2189095.1"/>
    <property type="molecule type" value="Genomic_DNA"/>
</dbReference>
<reference evidence="10" key="1">
    <citation type="journal article" date="2023" name="Mol. Biol. Evol.">
        <title>Third-Generation Sequencing Reveals the Adaptive Role of the Epigenome in Three Deep-Sea Polychaetes.</title>
        <authorList>
            <person name="Perez M."/>
            <person name="Aroh O."/>
            <person name="Sun Y."/>
            <person name="Lan Y."/>
            <person name="Juniper S.K."/>
            <person name="Young C.R."/>
            <person name="Angers B."/>
            <person name="Qian P.Y."/>
        </authorList>
    </citation>
    <scope>NUCLEOTIDE SEQUENCE</scope>
    <source>
        <strain evidence="10">R07B-5</strain>
    </source>
</reference>
<evidence type="ECO:0000313" key="10">
    <source>
        <dbReference type="EMBL" id="KAK2189095.1"/>
    </source>
</evidence>
<feature type="region of interest" description="Disordered" evidence="9">
    <location>
        <begin position="359"/>
        <end position="427"/>
    </location>
</feature>
<evidence type="ECO:0000256" key="6">
    <source>
        <dbReference type="ARBA" id="ARBA00023034"/>
    </source>
</evidence>
<keyword evidence="7 8" id="KW-0175">Coiled coil</keyword>
<keyword evidence="11" id="KW-1185">Reference proteome</keyword>
<gene>
    <name evidence="10" type="ORF">NP493_115g07004</name>
</gene>
<sequence>MDGWAGFSDADLNRLKRQHSSHEDGAVRPSSRKPAPGGVTLTGASGRGRQTVNNAAALRQQQRKRQQLLEQRQQQTAAVSSDQMLSRPQAPPSPQRSMTDSQPSSRGDSERQGTGREMGKDRGEQREDKVTPTTTATNRNGDNVTAKELDEHEAVSRGMSRWQQFQTQQKQMEELNKRKRHLLATAIQQRQKMAKAEAVKLMQLQQELTKMDQLLTVDVSVIRDRIEEASRNYLDAQKRYDRAEKELIEAKLDLHEKIELKDQLTEHLYTVINQNEIRKAKKLAELMDKLELDIQEDEVTPPTELSFPPMIPVVDEAVVTHMTPRVTPKSPECGKDSPFVRVVSNESNTDAAATVVTAAPSGVPTEGSSVAPPTVTQEGEGQKPMDIPKVAGQTDSVGDTHKDESGDSVGDNKGLPSAAGITEPEIV</sequence>